<proteinExistence type="predicted"/>
<protein>
    <recommendedName>
        <fullName evidence="3">YgiT-type zinc finger protein</fullName>
    </recommendedName>
</protein>
<evidence type="ECO:0000313" key="2">
    <source>
        <dbReference type="Proteomes" id="UP000300142"/>
    </source>
</evidence>
<dbReference type="AlphaFoldDB" id="A0A480A5A6"/>
<dbReference type="Proteomes" id="UP000300142">
    <property type="component" value="Unassembled WGS sequence"/>
</dbReference>
<comment type="caution">
    <text evidence="1">The sequence shown here is derived from an EMBL/GenBank/DDBJ whole genome shotgun (WGS) entry which is preliminary data.</text>
</comment>
<reference evidence="2" key="1">
    <citation type="submission" date="2019-02" db="EMBL/GenBank/DDBJ databases">
        <title>Draft genome sequence of Sphaerospermopsis reniformis NIES-1949.</title>
        <authorList>
            <person name="Yamaguchi H."/>
            <person name="Suzuki S."/>
            <person name="Kawachi M."/>
        </authorList>
    </citation>
    <scope>NUCLEOTIDE SEQUENCE [LARGE SCALE GENOMIC DNA]</scope>
    <source>
        <strain evidence="2">NIES-1949</strain>
    </source>
</reference>
<evidence type="ECO:0000313" key="1">
    <source>
        <dbReference type="EMBL" id="GCL37434.1"/>
    </source>
</evidence>
<name>A0A480A5A6_9CYAN</name>
<accession>A0A480A5A6</accession>
<dbReference type="EMBL" id="BJCE01000077">
    <property type="protein sequence ID" value="GCL37434.1"/>
    <property type="molecule type" value="Genomic_DNA"/>
</dbReference>
<sequence>MQNNNFNENFVEQRVTYSLEKDGQFFIVENVPARVNIETGEQFFSPETVEQLQQIILQKTQPVRFMQIPVYKFAA</sequence>
<evidence type="ECO:0008006" key="3">
    <source>
        <dbReference type="Google" id="ProtNLM"/>
    </source>
</evidence>
<dbReference type="RefSeq" id="WP_096571015.1">
    <property type="nucleotide sequence ID" value="NZ_BJCE01000077.1"/>
</dbReference>
<organism evidence="1 2">
    <name type="scientific">Sphaerospermopsis reniformis</name>
    <dbReference type="NCBI Taxonomy" id="531300"/>
    <lineage>
        <taxon>Bacteria</taxon>
        <taxon>Bacillati</taxon>
        <taxon>Cyanobacteriota</taxon>
        <taxon>Cyanophyceae</taxon>
        <taxon>Nostocales</taxon>
        <taxon>Aphanizomenonaceae</taxon>
        <taxon>Sphaerospermopsis</taxon>
    </lineage>
</organism>
<keyword evidence="2" id="KW-1185">Reference proteome</keyword>
<gene>
    <name evidence="1" type="ORF">SR1949_25440</name>
</gene>